<name>A0ABY1RXK0_9GAMM</name>
<keyword evidence="1" id="KW-0732">Signal</keyword>
<dbReference type="Proteomes" id="UP001159257">
    <property type="component" value="Unassembled WGS sequence"/>
</dbReference>
<dbReference type="SUPFAM" id="SSF53850">
    <property type="entry name" value="Periplasmic binding protein-like II"/>
    <property type="match status" value="1"/>
</dbReference>
<accession>A0ABY1RXK0</accession>
<feature type="signal peptide" evidence="1">
    <location>
        <begin position="1"/>
        <end position="21"/>
    </location>
</feature>
<protein>
    <submittedName>
        <fullName evidence="2">NitT/TauT family transport system substrate-binding protein</fullName>
    </submittedName>
</protein>
<comment type="caution">
    <text evidence="2">The sequence shown here is derived from an EMBL/GenBank/DDBJ whole genome shotgun (WGS) entry which is preliminary data.</text>
</comment>
<dbReference type="Pfam" id="PF13379">
    <property type="entry name" value="NMT1_2"/>
    <property type="match status" value="1"/>
</dbReference>
<dbReference type="RefSeq" id="WP_239039355.1">
    <property type="nucleotide sequence ID" value="NZ_BAAAEY010000001.1"/>
</dbReference>
<organism evidence="2 3">
    <name type="scientific">Marinobacterium sediminicola</name>
    <dbReference type="NCBI Taxonomy" id="518898"/>
    <lineage>
        <taxon>Bacteria</taxon>
        <taxon>Pseudomonadati</taxon>
        <taxon>Pseudomonadota</taxon>
        <taxon>Gammaproteobacteria</taxon>
        <taxon>Oceanospirillales</taxon>
        <taxon>Oceanospirillaceae</taxon>
        <taxon>Marinobacterium</taxon>
    </lineage>
</organism>
<feature type="chain" id="PRO_5046564001" evidence="1">
    <location>
        <begin position="22"/>
        <end position="333"/>
    </location>
</feature>
<gene>
    <name evidence="2" type="ORF">SAMN04487964_102231</name>
</gene>
<reference evidence="2 3" key="1">
    <citation type="submission" date="2017-05" db="EMBL/GenBank/DDBJ databases">
        <authorList>
            <person name="Varghese N."/>
            <person name="Submissions S."/>
        </authorList>
    </citation>
    <scope>NUCLEOTIDE SEQUENCE [LARGE SCALE GENOMIC DNA]</scope>
    <source>
        <strain evidence="2 3">CGMCC 1.7287</strain>
    </source>
</reference>
<dbReference type="Gene3D" id="3.40.190.10">
    <property type="entry name" value="Periplasmic binding protein-like II"/>
    <property type="match status" value="2"/>
</dbReference>
<sequence>MRKLFSILALCLSGWSLNAAASDQVEIGYMPIIPVSQAFLTLEQERLAATGFENPELIQFQNGPAMVQALLAGQLDIAYLGIGPAMVARAKGADIKVVASNIVEQISLVALGELAPYFESGDPATAFSRFAADKGRKPVIATFPAGSVPETVLQYWLRKQLAIDPSQVEIVYQGAAQVQQSLLTGAVDGAAILEPIVSISLERIPEARVVASGSEMFPKQPGAVLVVREALINEQPEKVQALVNVHAEVSRVLREQPETAVAAVQRYVGGGRLSIDVVQRALENSRENFVDDPRLIVEGARNMRDFQAEIGTLKADVDLDQLFDTRFYQSLTQ</sequence>
<evidence type="ECO:0000313" key="3">
    <source>
        <dbReference type="Proteomes" id="UP001159257"/>
    </source>
</evidence>
<keyword evidence="3" id="KW-1185">Reference proteome</keyword>
<dbReference type="EMBL" id="FXWV01000002">
    <property type="protein sequence ID" value="SMR71606.1"/>
    <property type="molecule type" value="Genomic_DNA"/>
</dbReference>
<evidence type="ECO:0000313" key="2">
    <source>
        <dbReference type="EMBL" id="SMR71606.1"/>
    </source>
</evidence>
<evidence type="ECO:0000256" key="1">
    <source>
        <dbReference type="SAM" id="SignalP"/>
    </source>
</evidence>
<proteinExistence type="predicted"/>
<dbReference type="PANTHER" id="PTHR30024">
    <property type="entry name" value="ALIPHATIC SULFONATES-BINDING PROTEIN-RELATED"/>
    <property type="match status" value="1"/>
</dbReference>